<dbReference type="PRINTS" id="PR00111">
    <property type="entry name" value="ABHYDROLASE"/>
</dbReference>
<dbReference type="Proteomes" id="UP000275579">
    <property type="component" value="Chromosome"/>
</dbReference>
<proteinExistence type="predicted"/>
<dbReference type="GO" id="GO:0016787">
    <property type="term" value="F:hydrolase activity"/>
    <property type="evidence" value="ECO:0007669"/>
    <property type="project" value="UniProtKB-KW"/>
</dbReference>
<dbReference type="InterPro" id="IPR050266">
    <property type="entry name" value="AB_hydrolase_sf"/>
</dbReference>
<sequence length="269" mass="28024">MALTPAGGLRLHTQRLPGHGGGPRSDGPTVVFLHGLVMDNLSSFYCTLAGPVSRAGHEVLLYDQRGHGRSERPPTGYDRDTSVADLIALLGSLGLDGRPVHLVGNSYGGALALHTALVRPDLVASVVLIDAHLTGDWIEDMTDTLSVAALGLEHSGLAEQLAGLGRRKEARLTAAADALLNHTTLIEDIAAGTPFTSRDFARLRCPVLAVYGQHSELLPGARQLAREAPDCELCVLPGVGHTVLNEATAGLCDALLGRLGAPAGAVVAR</sequence>
<dbReference type="InterPro" id="IPR029058">
    <property type="entry name" value="AB_hydrolase_fold"/>
</dbReference>
<feature type="domain" description="AB hydrolase-1" evidence="2">
    <location>
        <begin position="30"/>
        <end position="249"/>
    </location>
</feature>
<feature type="region of interest" description="Disordered" evidence="1">
    <location>
        <begin position="1"/>
        <end position="24"/>
    </location>
</feature>
<evidence type="ECO:0000256" key="1">
    <source>
        <dbReference type="SAM" id="MobiDB-lite"/>
    </source>
</evidence>
<organism evidence="3 4">
    <name type="scientific">Streptomyces lydicus</name>
    <dbReference type="NCBI Taxonomy" id="47763"/>
    <lineage>
        <taxon>Bacteria</taxon>
        <taxon>Bacillati</taxon>
        <taxon>Actinomycetota</taxon>
        <taxon>Actinomycetes</taxon>
        <taxon>Kitasatosporales</taxon>
        <taxon>Streptomycetaceae</taxon>
        <taxon>Streptomyces</taxon>
    </lineage>
</organism>
<dbReference type="InterPro" id="IPR000073">
    <property type="entry name" value="AB_hydrolase_1"/>
</dbReference>
<dbReference type="Gene3D" id="3.40.50.1820">
    <property type="entry name" value="alpha/beta hydrolase"/>
    <property type="match status" value="1"/>
</dbReference>
<keyword evidence="3" id="KW-0378">Hydrolase</keyword>
<accession>A0A3Q9KDY6</accession>
<name>A0A3Q9KDY6_9ACTN</name>
<dbReference type="PANTHER" id="PTHR43798">
    <property type="entry name" value="MONOACYLGLYCEROL LIPASE"/>
    <property type="match status" value="1"/>
</dbReference>
<dbReference type="AlphaFoldDB" id="A0A3Q9KDY6"/>
<gene>
    <name evidence="3" type="ORF">DDE74_34660</name>
</gene>
<evidence type="ECO:0000313" key="3">
    <source>
        <dbReference type="EMBL" id="AZS75370.1"/>
    </source>
</evidence>
<evidence type="ECO:0000259" key="2">
    <source>
        <dbReference type="Pfam" id="PF12697"/>
    </source>
</evidence>
<dbReference type="Pfam" id="PF12697">
    <property type="entry name" value="Abhydrolase_6"/>
    <property type="match status" value="1"/>
</dbReference>
<dbReference type="SUPFAM" id="SSF53474">
    <property type="entry name" value="alpha/beta-Hydrolases"/>
    <property type="match status" value="1"/>
</dbReference>
<reference evidence="3 4" key="1">
    <citation type="submission" date="2018-04" db="EMBL/GenBank/DDBJ databases">
        <title>Complete genome sequences of Streptomyces lydicus strain WYEC and characterization of antagonistic properties of biological control agents.</title>
        <authorList>
            <person name="Mariita R.M."/>
            <person name="Sello J.K."/>
        </authorList>
    </citation>
    <scope>NUCLEOTIDE SEQUENCE [LARGE SCALE GENOMIC DNA]</scope>
    <source>
        <strain evidence="3 4">WYEC 108</strain>
    </source>
</reference>
<dbReference type="PANTHER" id="PTHR43798:SF33">
    <property type="entry name" value="HYDROLASE, PUTATIVE (AFU_ORTHOLOGUE AFUA_2G14860)-RELATED"/>
    <property type="match status" value="1"/>
</dbReference>
<dbReference type="RefSeq" id="WP_127154130.1">
    <property type="nucleotide sequence ID" value="NZ_CP029042.1"/>
</dbReference>
<dbReference type="EMBL" id="CP029042">
    <property type="protein sequence ID" value="AZS75370.1"/>
    <property type="molecule type" value="Genomic_DNA"/>
</dbReference>
<protein>
    <submittedName>
        <fullName evidence="3">Alpha/beta hydrolase</fullName>
    </submittedName>
</protein>
<evidence type="ECO:0000313" key="4">
    <source>
        <dbReference type="Proteomes" id="UP000275579"/>
    </source>
</evidence>
<dbReference type="GO" id="GO:0016020">
    <property type="term" value="C:membrane"/>
    <property type="evidence" value="ECO:0007669"/>
    <property type="project" value="TreeGrafter"/>
</dbReference>